<reference evidence="5" key="1">
    <citation type="submission" date="2017-02" db="EMBL/GenBank/DDBJ databases">
        <title>Tessaracoccus aquaemaris sp. nov., isolated from the intestine of a Korean rockfish, Sebastes schlegelii, in a marine aquaculture pond.</title>
        <authorList>
            <person name="Tak E.J."/>
            <person name="Bae J.-W."/>
        </authorList>
    </citation>
    <scope>NUCLEOTIDE SEQUENCE [LARGE SCALE GENOMIC DNA]</scope>
    <source>
        <strain evidence="5">NSG39</strain>
    </source>
</reference>
<evidence type="ECO:0000256" key="1">
    <source>
        <dbReference type="ARBA" id="ARBA00023015"/>
    </source>
</evidence>
<dbReference type="InterPro" id="IPR001034">
    <property type="entry name" value="DeoR_HTH"/>
</dbReference>
<dbReference type="Proteomes" id="UP000188145">
    <property type="component" value="Chromosome"/>
</dbReference>
<evidence type="ECO:0000256" key="2">
    <source>
        <dbReference type="ARBA" id="ARBA00023163"/>
    </source>
</evidence>
<sequence length="324" mass="35050">MRADRLLRLLTLLQRHRRATSAWLAERLDVSVRTVLRDMEALSSAGVPVYTEQGRGGGCVLLDSFTTEASGLTTGEAQALFAWAGREAAADLGLGAELTGALAKIAATAPKVAVSSAEAMADQVLADRRSWYGAREEVPALPALRRALADGRRVRIGYRSAEASESRLRTLDPIGLVDNAGRWYLVAEHRGRPRTYRVSRVTAVEQLRDPARPRSVGPVQEVWDRLRANLETATAPTPIVVTVDPAEAGRMRRLLSMQLATGAAIEERADPDGRLRWSLPIRQADVICAMAVMAAPALTLIEPAHLRAEVVDAAARALEHYGSG</sequence>
<dbReference type="EMBL" id="CP019606">
    <property type="protein sequence ID" value="AQP49004.1"/>
    <property type="molecule type" value="Genomic_DNA"/>
</dbReference>
<dbReference type="InterPro" id="IPR036390">
    <property type="entry name" value="WH_DNA-bd_sf"/>
</dbReference>
<proteinExistence type="predicted"/>
<dbReference type="SUPFAM" id="SSF46785">
    <property type="entry name" value="Winged helix' DNA-binding domain"/>
    <property type="match status" value="1"/>
</dbReference>
<dbReference type="InterPro" id="IPR057727">
    <property type="entry name" value="WCX_dom"/>
</dbReference>
<dbReference type="PIRSF" id="PIRSF016838">
    <property type="entry name" value="PafC"/>
    <property type="match status" value="1"/>
</dbReference>
<dbReference type="GO" id="GO:0003700">
    <property type="term" value="F:DNA-binding transcription factor activity"/>
    <property type="evidence" value="ECO:0007669"/>
    <property type="project" value="InterPro"/>
</dbReference>
<dbReference type="Gene3D" id="1.10.10.10">
    <property type="entry name" value="Winged helix-like DNA-binding domain superfamily/Winged helix DNA-binding domain"/>
    <property type="match status" value="1"/>
</dbReference>
<dbReference type="InterPro" id="IPR013196">
    <property type="entry name" value="HTH_11"/>
</dbReference>
<dbReference type="Pfam" id="PF13280">
    <property type="entry name" value="WYL"/>
    <property type="match status" value="1"/>
</dbReference>
<dbReference type="PANTHER" id="PTHR34580">
    <property type="match status" value="1"/>
</dbReference>
<evidence type="ECO:0000313" key="5">
    <source>
        <dbReference type="Proteomes" id="UP000188145"/>
    </source>
</evidence>
<evidence type="ECO:0000259" key="3">
    <source>
        <dbReference type="PROSITE" id="PS51000"/>
    </source>
</evidence>
<dbReference type="InterPro" id="IPR026881">
    <property type="entry name" value="WYL_dom"/>
</dbReference>
<keyword evidence="1" id="KW-0805">Transcription regulation</keyword>
<dbReference type="InterPro" id="IPR036388">
    <property type="entry name" value="WH-like_DNA-bd_sf"/>
</dbReference>
<protein>
    <recommendedName>
        <fullName evidence="3">HTH deoR-type domain-containing protein</fullName>
    </recommendedName>
</protein>
<dbReference type="AlphaFoldDB" id="A0A1Q2CSB5"/>
<dbReference type="Pfam" id="PF25583">
    <property type="entry name" value="WCX"/>
    <property type="match status" value="1"/>
</dbReference>
<keyword evidence="2" id="KW-0804">Transcription</keyword>
<dbReference type="PROSITE" id="PS51000">
    <property type="entry name" value="HTH_DEOR_2"/>
    <property type="match status" value="1"/>
</dbReference>
<dbReference type="InterPro" id="IPR051534">
    <property type="entry name" value="CBASS_pafABC_assoc_protein"/>
</dbReference>
<evidence type="ECO:0000313" key="4">
    <source>
        <dbReference type="EMBL" id="AQP49004.1"/>
    </source>
</evidence>
<dbReference type="STRING" id="1332264.BW730_17385"/>
<dbReference type="Pfam" id="PF08279">
    <property type="entry name" value="HTH_11"/>
    <property type="match status" value="1"/>
</dbReference>
<dbReference type="PROSITE" id="PS52050">
    <property type="entry name" value="WYL"/>
    <property type="match status" value="1"/>
</dbReference>
<name>A0A1Q2CSB5_9ACTN</name>
<dbReference type="PANTHER" id="PTHR34580:SF1">
    <property type="entry name" value="PROTEIN PAFC"/>
    <property type="match status" value="1"/>
</dbReference>
<accession>A0A1Q2CSB5</accession>
<organism evidence="4 5">
    <name type="scientific">Tessaracoccus aquimaris</name>
    <dbReference type="NCBI Taxonomy" id="1332264"/>
    <lineage>
        <taxon>Bacteria</taxon>
        <taxon>Bacillati</taxon>
        <taxon>Actinomycetota</taxon>
        <taxon>Actinomycetes</taxon>
        <taxon>Propionibacteriales</taxon>
        <taxon>Propionibacteriaceae</taxon>
        <taxon>Tessaracoccus</taxon>
    </lineage>
</organism>
<dbReference type="KEGG" id="tes:BW730_17385"/>
<keyword evidence="5" id="KW-1185">Reference proteome</keyword>
<dbReference type="InterPro" id="IPR028349">
    <property type="entry name" value="PafC-like"/>
</dbReference>
<gene>
    <name evidence="4" type="ORF">BW730_17385</name>
</gene>
<feature type="domain" description="HTH deoR-type" evidence="3">
    <location>
        <begin position="2"/>
        <end position="60"/>
    </location>
</feature>